<feature type="compositionally biased region" description="Polar residues" evidence="7">
    <location>
        <begin position="862"/>
        <end position="887"/>
    </location>
</feature>
<evidence type="ECO:0000256" key="6">
    <source>
        <dbReference type="PROSITE-ProRule" id="PRU00723"/>
    </source>
</evidence>
<feature type="compositionally biased region" description="Polar residues" evidence="7">
    <location>
        <begin position="637"/>
        <end position="650"/>
    </location>
</feature>
<feature type="domain" description="C3H1-type" evidence="8">
    <location>
        <begin position="308"/>
        <end position="325"/>
    </location>
</feature>
<evidence type="ECO:0000256" key="4">
    <source>
        <dbReference type="ARBA" id="ARBA00022771"/>
    </source>
</evidence>
<feature type="compositionally biased region" description="Basic residues" evidence="7">
    <location>
        <begin position="127"/>
        <end position="136"/>
    </location>
</feature>
<dbReference type="Pfam" id="PF18345">
    <property type="entry name" value="zf_CCCH_4"/>
    <property type="match status" value="1"/>
</dbReference>
<evidence type="ECO:0000256" key="7">
    <source>
        <dbReference type="SAM" id="MobiDB-lite"/>
    </source>
</evidence>
<evidence type="ECO:0000256" key="3">
    <source>
        <dbReference type="ARBA" id="ARBA00022737"/>
    </source>
</evidence>
<dbReference type="GO" id="GO:0008270">
    <property type="term" value="F:zinc ion binding"/>
    <property type="evidence" value="ECO:0007669"/>
    <property type="project" value="UniProtKB-KW"/>
</dbReference>
<evidence type="ECO:0000313" key="10">
    <source>
        <dbReference type="Proteomes" id="UP000257200"/>
    </source>
</evidence>
<dbReference type="GO" id="GO:0005634">
    <property type="term" value="C:nucleus"/>
    <property type="evidence" value="ECO:0007669"/>
    <property type="project" value="TreeGrafter"/>
</dbReference>
<feature type="zinc finger region" description="C3H1-type" evidence="6">
    <location>
        <begin position="308"/>
        <end position="325"/>
    </location>
</feature>
<dbReference type="Ensembl" id="ENSAPOT00000017061.1">
    <property type="protein sequence ID" value="ENSAPOP00000000338.1"/>
    <property type="gene ID" value="ENSAPOG00000001518.1"/>
</dbReference>
<dbReference type="InterPro" id="IPR000571">
    <property type="entry name" value="Znf_CCCH"/>
</dbReference>
<evidence type="ECO:0000259" key="8">
    <source>
        <dbReference type="PROSITE" id="PS50103"/>
    </source>
</evidence>
<dbReference type="InterPro" id="IPR045124">
    <property type="entry name" value="Su(sable)-like"/>
</dbReference>
<dbReference type="GeneTree" id="ENSGT00940000157396"/>
<feature type="zinc finger region" description="C3H1-type" evidence="6">
    <location>
        <begin position="326"/>
        <end position="354"/>
    </location>
</feature>
<feature type="region of interest" description="Disordered" evidence="7">
    <location>
        <begin position="634"/>
        <end position="688"/>
    </location>
</feature>
<accession>A0A3Q1EAI2</accession>
<feature type="compositionally biased region" description="Polar residues" evidence="7">
    <location>
        <begin position="483"/>
        <end position="509"/>
    </location>
</feature>
<protein>
    <submittedName>
        <fullName evidence="9">Uncharacterized LOC110950642</fullName>
    </submittedName>
</protein>
<reference evidence="9" key="2">
    <citation type="submission" date="2025-09" db="UniProtKB">
        <authorList>
            <consortium name="Ensembl"/>
        </authorList>
    </citation>
    <scope>IDENTIFICATION</scope>
</reference>
<dbReference type="Proteomes" id="UP000257200">
    <property type="component" value="Unplaced"/>
</dbReference>
<keyword evidence="10" id="KW-1185">Reference proteome</keyword>
<feature type="region of interest" description="Disordered" evidence="7">
    <location>
        <begin position="371"/>
        <end position="410"/>
    </location>
</feature>
<dbReference type="PROSITE" id="PS50103">
    <property type="entry name" value="ZF_C3H1"/>
    <property type="match status" value="3"/>
</dbReference>
<dbReference type="Pfam" id="PF14608">
    <property type="entry name" value="zf-CCCH_2"/>
    <property type="match status" value="1"/>
</dbReference>
<proteinExistence type="predicted"/>
<feature type="compositionally biased region" description="Polar residues" evidence="7">
    <location>
        <begin position="670"/>
        <end position="682"/>
    </location>
</feature>
<dbReference type="GO" id="GO:0045892">
    <property type="term" value="P:negative regulation of DNA-templated transcription"/>
    <property type="evidence" value="ECO:0007669"/>
    <property type="project" value="InterPro"/>
</dbReference>
<keyword evidence="1" id="KW-0597">Phosphoprotein</keyword>
<feature type="compositionally biased region" description="Basic and acidic residues" evidence="7">
    <location>
        <begin position="371"/>
        <end position="381"/>
    </location>
</feature>
<keyword evidence="2 6" id="KW-0479">Metal-binding</keyword>
<name>A0A3Q1EAI2_9TELE</name>
<feature type="domain" description="C3H1-type" evidence="8">
    <location>
        <begin position="278"/>
        <end position="300"/>
    </location>
</feature>
<evidence type="ECO:0000256" key="2">
    <source>
        <dbReference type="ARBA" id="ARBA00022723"/>
    </source>
</evidence>
<feature type="domain" description="C3H1-type" evidence="8">
    <location>
        <begin position="326"/>
        <end position="354"/>
    </location>
</feature>
<sequence length="960" mass="105568">MNTSGGPHSHWLISVNISTFPSNQLTVSTAVLANSITSAHELQHRVKVAADGLKAASEGVHPPVILLTLSLPALRAFAWWWCCCRVSSLLTHRTVAEEAQQEQQGNSTGPADHPAAQSEHREETAKRTRSKARKRKAKEEQPGSYIKKQRCEAQTTTTYNFKDDNIKARGYHTPSTDSAQIGNHSDKAAHNIRHSKGQNYKSGHNCEVNKQKHQKKKMKWQKNQHKPMDKWTHSNRGGRAMSGKGERGHRDIEQMRPPRFMTQEFKDQNVLTVDGRLICRHFLYGRCIKGDSCQLEHVQGYNDLIKSACKFYIQGFCTKGESCPYMHKSFPCKFFHTKGKCFQGADCKFSHEPLNNVTNRLLEEALKRDSDLSELTKKGEQESSGEQPNTPESEITEATETPDLLTQPLRPNFYHSRDAAKETLLCTTGEQSDVTVEVFLPHASDAAPPQSPPSTSNKEPVCYSVEAVLGPQLSRPFPRFSTAPGSQGSTSLSVPRTSSDATLDTTNPSEAPYSVDAVLKSFKSVEKSPFGQTSTTTTVKTVSYTPKTDCERSTDPLLNSQHEKILLNTRDEANKSQQKMFKHRPSVQMHTGLISKTCHDLLLTTEDHKNQCGNAAEFIKTAQRTSNEVKLELLGSPVTQAEKSASSQSKGDMKDSLTCPPAQLKPHLSGLTSDLQSSTKPFSPSAGFSEFKGSAKVQPVSCFDTKSDSSDSPSHHFAAKQGPECGLKLGTLQLYSAKMSPERSNEMTVGCKKNQKKPFHSLFANPISDSVMSAHSQGFIQTPRCADFTSKDLKTAVEPDKPPSKSFLSLFAVPLIDTAASAPCSRSQADDSKTPRCRQKLVDDAFHLSKRRASSPCVAGTDATQTPHRPTSPNFSASSKTESASQPVNPVCRLMSDSLGEIPTSPAPLSLNPSIASAQQLLPDISSPRDSVLKSLFLSLSPYQEDRLQRDSIQISRPTD</sequence>
<dbReference type="PANTHER" id="PTHR13119">
    <property type="entry name" value="ZINC FINGER CCCH DOMAIN-CONTAINING PROTEI"/>
    <property type="match status" value="1"/>
</dbReference>
<feature type="region of interest" description="Disordered" evidence="7">
    <location>
        <begin position="100"/>
        <end position="152"/>
    </location>
</feature>
<reference evidence="9" key="1">
    <citation type="submission" date="2025-08" db="UniProtKB">
        <authorList>
            <consortium name="Ensembl"/>
        </authorList>
    </citation>
    <scope>IDENTIFICATION</scope>
</reference>
<evidence type="ECO:0000313" key="9">
    <source>
        <dbReference type="Ensembl" id="ENSAPOP00000000338.1"/>
    </source>
</evidence>
<dbReference type="InParanoid" id="A0A3Q1EAI2"/>
<feature type="compositionally biased region" description="Polar residues" evidence="7">
    <location>
        <begin position="382"/>
        <end position="399"/>
    </location>
</feature>
<organism evidence="9 10">
    <name type="scientific">Acanthochromis polyacanthus</name>
    <name type="common">spiny chromis</name>
    <dbReference type="NCBI Taxonomy" id="80966"/>
    <lineage>
        <taxon>Eukaryota</taxon>
        <taxon>Metazoa</taxon>
        <taxon>Chordata</taxon>
        <taxon>Craniata</taxon>
        <taxon>Vertebrata</taxon>
        <taxon>Euteleostomi</taxon>
        <taxon>Actinopterygii</taxon>
        <taxon>Neopterygii</taxon>
        <taxon>Teleostei</taxon>
        <taxon>Neoteleostei</taxon>
        <taxon>Acanthomorphata</taxon>
        <taxon>Ovalentaria</taxon>
        <taxon>Pomacentridae</taxon>
        <taxon>Acanthochromis</taxon>
    </lineage>
</organism>
<dbReference type="GO" id="GO:0003723">
    <property type="term" value="F:RNA binding"/>
    <property type="evidence" value="ECO:0007669"/>
    <property type="project" value="InterPro"/>
</dbReference>
<evidence type="ECO:0000256" key="5">
    <source>
        <dbReference type="ARBA" id="ARBA00022833"/>
    </source>
</evidence>
<keyword evidence="5 6" id="KW-0862">Zinc</keyword>
<dbReference type="Gene3D" id="1.20.120.1350">
    <property type="entry name" value="Pneumovirus matrix protein 2 (M2), zinc-binding domain"/>
    <property type="match status" value="1"/>
</dbReference>
<dbReference type="Pfam" id="PF22623">
    <property type="entry name" value="zf-CCCH_9"/>
    <property type="match status" value="1"/>
</dbReference>
<dbReference type="InterPro" id="IPR054361">
    <property type="entry name" value="Znf-CCCH_ZC3H4/6/8"/>
</dbReference>
<keyword evidence="3" id="KW-0677">Repeat</keyword>
<feature type="zinc finger region" description="C3H1-type" evidence="6">
    <location>
        <begin position="278"/>
        <end position="300"/>
    </location>
</feature>
<feature type="region of interest" description="Disordered" evidence="7">
    <location>
        <begin position="476"/>
        <end position="511"/>
    </location>
</feature>
<dbReference type="Gene3D" id="4.10.1000.10">
    <property type="entry name" value="Zinc finger, CCCH-type"/>
    <property type="match status" value="1"/>
</dbReference>
<dbReference type="AlphaFoldDB" id="A0A3Q1EAI2"/>
<dbReference type="InterPro" id="IPR036855">
    <property type="entry name" value="Znf_CCCH_sf"/>
</dbReference>
<keyword evidence="4 6" id="KW-0863">Zinc-finger</keyword>
<feature type="region of interest" description="Disordered" evidence="7">
    <location>
        <begin position="212"/>
        <end position="250"/>
    </location>
</feature>
<dbReference type="SMART" id="SM00356">
    <property type="entry name" value="ZnF_C3H1"/>
    <property type="match status" value="3"/>
</dbReference>
<feature type="compositionally biased region" description="Basic residues" evidence="7">
    <location>
        <begin position="212"/>
        <end position="225"/>
    </location>
</feature>
<evidence type="ECO:0000256" key="1">
    <source>
        <dbReference type="ARBA" id="ARBA00022553"/>
    </source>
</evidence>
<dbReference type="SUPFAM" id="SSF90229">
    <property type="entry name" value="CCCH zinc finger"/>
    <property type="match status" value="2"/>
</dbReference>
<dbReference type="PANTHER" id="PTHR13119:SF23">
    <property type="entry name" value="ZINC FINGER CCCH DOMAIN-CONTAINING PROTEIN 4"/>
    <property type="match status" value="1"/>
</dbReference>
<feature type="region of interest" description="Disordered" evidence="7">
    <location>
        <begin position="853"/>
        <end position="887"/>
    </location>
</feature>
<dbReference type="STRING" id="80966.ENSAPOP00000000338"/>